<dbReference type="AlphaFoldDB" id="G7E188"/>
<name>G7E188_MIXOS</name>
<keyword evidence="3" id="KW-1185">Reference proteome</keyword>
<dbReference type="EMBL" id="BABT02000102">
    <property type="protein sequence ID" value="GAA96598.1"/>
    <property type="molecule type" value="Genomic_DNA"/>
</dbReference>
<accession>G7E188</accession>
<protein>
    <submittedName>
        <fullName evidence="2">Uncharacterized protein</fullName>
    </submittedName>
</protein>
<evidence type="ECO:0000256" key="1">
    <source>
        <dbReference type="SAM" id="SignalP"/>
    </source>
</evidence>
<dbReference type="Proteomes" id="UP000009131">
    <property type="component" value="Unassembled WGS sequence"/>
</dbReference>
<feature type="chain" id="PRO_5003492701" evidence="1">
    <location>
        <begin position="18"/>
        <end position="169"/>
    </location>
</feature>
<evidence type="ECO:0000313" key="3">
    <source>
        <dbReference type="Proteomes" id="UP000009131"/>
    </source>
</evidence>
<comment type="caution">
    <text evidence="2">The sequence shown here is derived from an EMBL/GenBank/DDBJ whole genome shotgun (WGS) entry which is preliminary data.</text>
</comment>
<gene>
    <name evidence="2" type="primary">Mo03268</name>
    <name evidence="2" type="ORF">E5Q_03268</name>
</gene>
<proteinExistence type="predicted"/>
<reference evidence="2 3" key="2">
    <citation type="journal article" date="2012" name="Open Biol.">
        <title>Characteristics of nucleosomes and linker DNA regions on the genome of the basidiomycete Mixia osmundae revealed by mono- and dinucleosome mapping.</title>
        <authorList>
            <person name="Nishida H."/>
            <person name="Kondo S."/>
            <person name="Matsumoto T."/>
            <person name="Suzuki Y."/>
            <person name="Yoshikawa H."/>
            <person name="Taylor T.D."/>
            <person name="Sugiyama J."/>
        </authorList>
    </citation>
    <scope>NUCLEOTIDE SEQUENCE [LARGE SCALE GENOMIC DNA]</scope>
    <source>
        <strain evidence="3">CBS 9802 / IAM 14324 / JCM 22182 / KY 12970</strain>
    </source>
</reference>
<evidence type="ECO:0000313" key="2">
    <source>
        <dbReference type="EMBL" id="GAA96598.1"/>
    </source>
</evidence>
<dbReference type="InParanoid" id="G7E188"/>
<keyword evidence="1" id="KW-0732">Signal</keyword>
<dbReference type="HOGENOM" id="CLU_100677_0_0_1"/>
<sequence>MLFATALIFSLTSLISAASINTNPIEARDANRLVRRHTGPYTWCGIQIKFPFVEDPLALQWPLIWNPKSGTYQVVAEGVIKSTEYDPPVIKNGQTIVNPNMKVSGQLDNPTKDTFEVLLQPIVAHDGNIEAAGLVQAKYNGIMPENVPGYGFQCSDDPNQRNKVTINAP</sequence>
<organism evidence="2 3">
    <name type="scientific">Mixia osmundae (strain CBS 9802 / IAM 14324 / JCM 22182 / KY 12970)</name>
    <dbReference type="NCBI Taxonomy" id="764103"/>
    <lineage>
        <taxon>Eukaryota</taxon>
        <taxon>Fungi</taxon>
        <taxon>Dikarya</taxon>
        <taxon>Basidiomycota</taxon>
        <taxon>Pucciniomycotina</taxon>
        <taxon>Mixiomycetes</taxon>
        <taxon>Mixiales</taxon>
        <taxon>Mixiaceae</taxon>
        <taxon>Mixia</taxon>
    </lineage>
</organism>
<feature type="signal peptide" evidence="1">
    <location>
        <begin position="1"/>
        <end position="17"/>
    </location>
</feature>
<reference evidence="2 3" key="1">
    <citation type="journal article" date="2011" name="J. Gen. Appl. Microbiol.">
        <title>Draft genome sequencing of the enigmatic basidiomycete Mixia osmundae.</title>
        <authorList>
            <person name="Nishida H."/>
            <person name="Nagatsuka Y."/>
            <person name="Sugiyama J."/>
        </authorList>
    </citation>
    <scope>NUCLEOTIDE SEQUENCE [LARGE SCALE GENOMIC DNA]</scope>
    <source>
        <strain evidence="3">CBS 9802 / IAM 14324 / JCM 22182 / KY 12970</strain>
    </source>
</reference>